<dbReference type="RefSeq" id="WP_413272324.1">
    <property type="nucleotide sequence ID" value="NZ_JBHFNQ010000161.1"/>
</dbReference>
<evidence type="ECO:0000313" key="3">
    <source>
        <dbReference type="Proteomes" id="UP001576774"/>
    </source>
</evidence>
<feature type="compositionally biased region" description="Low complexity" evidence="1">
    <location>
        <begin position="372"/>
        <end position="401"/>
    </location>
</feature>
<feature type="compositionally biased region" description="Low complexity" evidence="1">
    <location>
        <begin position="288"/>
        <end position="300"/>
    </location>
</feature>
<accession>A0ABV4X946</accession>
<sequence length="524" mass="55470">MTTIQRQYSLPNCTLILEGLSETTGGIIQTEMRPVLTILVNAECRLAGYTGPSLSGGRDFFESLVTAVSSYAQEILSGFPHQHQHSENGHVPLVQLRRNGQNSHRLIVQPQNLNAFSNGVTSPTTPTNPIEVDLSTVQLFDLVEAVDQFFADSQTLPSLGLKLAPAEKRFAKSDEDLVKQAAPAALGLSSLALAAIALFFAPIPEVQRPRDPLPENNSGVVSPNSTIPGQPATTDPPLPPPTTTPQSNLGKETTTPLTSSTTEVPANSPATPIAAQAPPTTSNFGEQTNAVATPAPVTAPTLPPIDSSVALQPTPAPVAPTTPPIDSSVALQPTPVPVAPTAPTTAPNSVVQTPVAVPTIPPPNESTLGWQTPATTLPPTTPSTLGEQTPATTLPPTTPSTLGGQIPTTSGATLGRNNEIVDAPSLRVLNRNLYNQIKQRRTEITKFPEQLVYRVAMRPDGTVVKYEPRNQPAQEYLNQTPLPNLGVANIPTDSTSVNEQPVAYFKVVFTPKGVLQVSPWRGYQ</sequence>
<dbReference type="EMBL" id="JBHFNQ010000161">
    <property type="protein sequence ID" value="MFB2879280.1"/>
    <property type="molecule type" value="Genomic_DNA"/>
</dbReference>
<gene>
    <name evidence="2" type="ORF">ACE1CC_20695</name>
</gene>
<keyword evidence="3" id="KW-1185">Reference proteome</keyword>
<organism evidence="2 3">
    <name type="scientific">Floridaenema aerugineum BLCC-F46</name>
    <dbReference type="NCBI Taxonomy" id="3153654"/>
    <lineage>
        <taxon>Bacteria</taxon>
        <taxon>Bacillati</taxon>
        <taxon>Cyanobacteriota</taxon>
        <taxon>Cyanophyceae</taxon>
        <taxon>Oscillatoriophycideae</taxon>
        <taxon>Aerosakkonematales</taxon>
        <taxon>Aerosakkonemataceae</taxon>
        <taxon>Floridanema</taxon>
        <taxon>Floridanema aerugineum</taxon>
    </lineage>
</organism>
<feature type="compositionally biased region" description="Polar residues" evidence="1">
    <location>
        <begin position="402"/>
        <end position="416"/>
    </location>
</feature>
<dbReference type="Pfam" id="PF14233">
    <property type="entry name" value="DUF4335"/>
    <property type="match status" value="1"/>
</dbReference>
<evidence type="ECO:0000256" key="1">
    <source>
        <dbReference type="SAM" id="MobiDB-lite"/>
    </source>
</evidence>
<dbReference type="InterPro" id="IPR025569">
    <property type="entry name" value="DUF4335"/>
</dbReference>
<evidence type="ECO:0000313" key="2">
    <source>
        <dbReference type="EMBL" id="MFB2879280.1"/>
    </source>
</evidence>
<feature type="compositionally biased region" description="Low complexity" evidence="1">
    <location>
        <begin position="253"/>
        <end position="262"/>
    </location>
</feature>
<reference evidence="2 3" key="1">
    <citation type="submission" date="2024-09" db="EMBL/GenBank/DDBJ databases">
        <title>Floridaenema gen nov. (Aerosakkonemataceae, Aerosakkonematales ord. nov., Cyanobacteria) from benthic tropical and subtropical fresh waters, with the description of four new species.</title>
        <authorList>
            <person name="Moretto J.A."/>
            <person name="Berthold D.E."/>
            <person name="Lefler F.W."/>
            <person name="Huang I.-S."/>
            <person name="Laughinghouse H. IV."/>
        </authorList>
    </citation>
    <scope>NUCLEOTIDE SEQUENCE [LARGE SCALE GENOMIC DNA]</scope>
    <source>
        <strain evidence="2 3">BLCC-F46</strain>
    </source>
</reference>
<feature type="compositionally biased region" description="Polar residues" evidence="1">
    <location>
        <begin position="215"/>
        <end position="227"/>
    </location>
</feature>
<comment type="caution">
    <text evidence="2">The sequence shown here is derived from an EMBL/GenBank/DDBJ whole genome shotgun (WGS) entry which is preliminary data.</text>
</comment>
<feature type="compositionally biased region" description="Pro residues" evidence="1">
    <location>
        <begin position="314"/>
        <end position="323"/>
    </location>
</feature>
<feature type="compositionally biased region" description="Pro residues" evidence="1">
    <location>
        <begin position="234"/>
        <end position="243"/>
    </location>
</feature>
<feature type="compositionally biased region" description="Low complexity" evidence="1">
    <location>
        <begin position="269"/>
        <end position="281"/>
    </location>
</feature>
<feature type="region of interest" description="Disordered" evidence="1">
    <location>
        <begin position="209"/>
        <end position="418"/>
    </location>
</feature>
<protein>
    <submittedName>
        <fullName evidence="2">DUF4335 domain-containing protein</fullName>
    </submittedName>
</protein>
<dbReference type="Proteomes" id="UP001576774">
    <property type="component" value="Unassembled WGS sequence"/>
</dbReference>
<proteinExistence type="predicted"/>
<name>A0ABV4X946_9CYAN</name>